<keyword evidence="2" id="KW-1185">Reference proteome</keyword>
<evidence type="ECO:0000313" key="2">
    <source>
        <dbReference type="Proteomes" id="UP000008635"/>
    </source>
</evidence>
<dbReference type="eggNOG" id="COG5403">
    <property type="taxonomic scope" value="Bacteria"/>
</dbReference>
<proteinExistence type="predicted"/>
<name>E8U7Y9_DEIML</name>
<reference evidence="1 2" key="1">
    <citation type="journal article" date="2011" name="Stand. Genomic Sci.">
        <title>Complete genome sequence of Deinococcus maricopensis type strain (LB-34).</title>
        <authorList>
            <person name="Pukall R."/>
            <person name="Zeytun A."/>
            <person name="Lucas S."/>
            <person name="Lapidus A."/>
            <person name="Hammon N."/>
            <person name="Deshpande S."/>
            <person name="Nolan M."/>
            <person name="Cheng J.F."/>
            <person name="Pitluck S."/>
            <person name="Liolios K."/>
            <person name="Pagani I."/>
            <person name="Mikhailova N."/>
            <person name="Ivanova N."/>
            <person name="Mavromatis K."/>
            <person name="Pati A."/>
            <person name="Tapia R."/>
            <person name="Han C."/>
            <person name="Goodwin L."/>
            <person name="Chen A."/>
            <person name="Palaniappan K."/>
            <person name="Land M."/>
            <person name="Hauser L."/>
            <person name="Chang Y.J."/>
            <person name="Jeffries C.D."/>
            <person name="Brambilla E.M."/>
            <person name="Rohde M."/>
            <person name="Goker M."/>
            <person name="Detter J.C."/>
            <person name="Woyke T."/>
            <person name="Bristow J."/>
            <person name="Eisen J.A."/>
            <person name="Markowitz V."/>
            <person name="Hugenholtz P."/>
            <person name="Kyrpides N.C."/>
            <person name="Klenk H.P."/>
        </authorList>
    </citation>
    <scope>NUCLEOTIDE SEQUENCE [LARGE SCALE GENOMIC DNA]</scope>
    <source>
        <strain evidence="2">DSM 21211 / LMG 22137 / NRRL B-23946 / LB-34</strain>
    </source>
</reference>
<dbReference type="HOGENOM" id="CLU_080945_0_0_0"/>
<organism evidence="1 2">
    <name type="scientific">Deinococcus maricopensis (strain DSM 21211 / LMG 22137 / NRRL B-23946 / LB-34)</name>
    <dbReference type="NCBI Taxonomy" id="709986"/>
    <lineage>
        <taxon>Bacteria</taxon>
        <taxon>Thermotogati</taxon>
        <taxon>Deinococcota</taxon>
        <taxon>Deinococci</taxon>
        <taxon>Deinococcales</taxon>
        <taxon>Deinococcaceae</taxon>
        <taxon>Deinococcus</taxon>
    </lineage>
</organism>
<protein>
    <recommendedName>
        <fullName evidence="3">DUF937 domain-containing protein</fullName>
    </recommendedName>
</protein>
<accession>E8U7Y9</accession>
<dbReference type="EMBL" id="CP002454">
    <property type="protein sequence ID" value="ADV67178.1"/>
    <property type="molecule type" value="Genomic_DNA"/>
</dbReference>
<dbReference type="Proteomes" id="UP000008635">
    <property type="component" value="Chromosome"/>
</dbReference>
<gene>
    <name evidence="1" type="ordered locus">Deima_1529</name>
</gene>
<reference evidence="2" key="2">
    <citation type="submission" date="2011-01" db="EMBL/GenBank/DDBJ databases">
        <title>The complete genome of Deinococcus maricopensis DSM 21211.</title>
        <authorList>
            <consortium name="US DOE Joint Genome Institute (JGI-PGF)"/>
            <person name="Lucas S."/>
            <person name="Copeland A."/>
            <person name="Lapidus A."/>
            <person name="Goodwin L."/>
            <person name="Pitluck S."/>
            <person name="Kyrpides N."/>
            <person name="Mavromatis K."/>
            <person name="Pagani I."/>
            <person name="Ivanova N."/>
            <person name="Ovchinnikova G."/>
            <person name="Zeytun A."/>
            <person name="Detter J.C."/>
            <person name="Han C."/>
            <person name="Land M."/>
            <person name="Hauser L."/>
            <person name="Markowitz V."/>
            <person name="Cheng J.-F."/>
            <person name="Hugenholtz P."/>
            <person name="Woyke T."/>
            <person name="Wu D."/>
            <person name="Pukall R."/>
            <person name="Gehrich-Schroeter G."/>
            <person name="Brambilla E."/>
            <person name="Klenk H.-P."/>
            <person name="Eisen J.A."/>
        </authorList>
    </citation>
    <scope>NUCLEOTIDE SEQUENCE [LARGE SCALE GENOMIC DNA]</scope>
    <source>
        <strain evidence="2">DSM 21211 / LMG 22137 / NRRL B-23946 / LB-34</strain>
    </source>
</reference>
<dbReference type="AlphaFoldDB" id="E8U7Y9"/>
<dbReference type="KEGG" id="dmr:Deima_1529"/>
<evidence type="ECO:0008006" key="3">
    <source>
        <dbReference type="Google" id="ProtNLM"/>
    </source>
</evidence>
<dbReference type="STRING" id="709986.Deima_1529"/>
<evidence type="ECO:0000313" key="1">
    <source>
        <dbReference type="EMBL" id="ADV67178.1"/>
    </source>
</evidence>
<dbReference type="InterPro" id="IPR009282">
    <property type="entry name" value="DUF937"/>
</dbReference>
<dbReference type="Pfam" id="PF06078">
    <property type="entry name" value="DUF937"/>
    <property type="match status" value="1"/>
</dbReference>
<sequence>MAAMNLMDMLSGVMAGPQGHMIGQQLGLSDQQTQAAMTAAVPLLVNALAQNAEQPGGAHALSGALAQHNGEALDRLASGTLPDQTDGQRILGHMFGAQDTQAAQAVGRAAGINPQVAMSVLQFLAPIILGALSRRMGGASTGGSATLPGQGDAPFDPSVLGGVLGQERAHVQNQLPGLLGTLGRLVDRDGDGNPLDDLARMIGGR</sequence>